<dbReference type="AlphaFoldDB" id="A0A2U1BBL8"/>
<evidence type="ECO:0000256" key="1">
    <source>
        <dbReference type="ARBA" id="ARBA00004651"/>
    </source>
</evidence>
<feature type="transmembrane region" description="Helical" evidence="10">
    <location>
        <begin position="415"/>
        <end position="438"/>
    </location>
</feature>
<feature type="transmembrane region" description="Helical" evidence="10">
    <location>
        <begin position="236"/>
        <end position="264"/>
    </location>
</feature>
<evidence type="ECO:0000256" key="2">
    <source>
        <dbReference type="ARBA" id="ARBA00022448"/>
    </source>
</evidence>
<feature type="transmembrane region" description="Helical" evidence="10">
    <location>
        <begin position="388"/>
        <end position="409"/>
    </location>
</feature>
<keyword evidence="12" id="KW-1185">Reference proteome</keyword>
<dbReference type="GO" id="GO:0042910">
    <property type="term" value="F:xenobiotic transmembrane transporter activity"/>
    <property type="evidence" value="ECO:0007669"/>
    <property type="project" value="InterPro"/>
</dbReference>
<dbReference type="EMBL" id="QEKH01000001">
    <property type="protein sequence ID" value="PVY46032.1"/>
    <property type="molecule type" value="Genomic_DNA"/>
</dbReference>
<dbReference type="CDD" id="cd13138">
    <property type="entry name" value="MATE_yoeA_like"/>
    <property type="match status" value="1"/>
</dbReference>
<feature type="transmembrane region" description="Helical" evidence="10">
    <location>
        <begin position="57"/>
        <end position="81"/>
    </location>
</feature>
<dbReference type="InterPro" id="IPR050222">
    <property type="entry name" value="MATE_MdtK"/>
</dbReference>
<keyword evidence="8 10" id="KW-0472">Membrane</keyword>
<feature type="transmembrane region" description="Helical" evidence="10">
    <location>
        <begin position="195"/>
        <end position="215"/>
    </location>
</feature>
<dbReference type="InterPro" id="IPR048279">
    <property type="entry name" value="MdtK-like"/>
</dbReference>
<dbReference type="PIRSF" id="PIRSF006603">
    <property type="entry name" value="DinF"/>
    <property type="match status" value="1"/>
</dbReference>
<evidence type="ECO:0000256" key="6">
    <source>
        <dbReference type="ARBA" id="ARBA00022989"/>
    </source>
</evidence>
<keyword evidence="6 10" id="KW-1133">Transmembrane helix</keyword>
<reference evidence="11 12" key="1">
    <citation type="submission" date="2018-04" db="EMBL/GenBank/DDBJ databases">
        <title>Genomic Encyclopedia of Type Strains, Phase IV (KMG-IV): sequencing the most valuable type-strain genomes for metagenomic binning, comparative biology and taxonomic classification.</title>
        <authorList>
            <person name="Goeker M."/>
        </authorList>
    </citation>
    <scope>NUCLEOTIDE SEQUENCE [LARGE SCALE GENOMIC DNA]</scope>
    <source>
        <strain evidence="11 12">DSM 14823</strain>
    </source>
</reference>
<feature type="transmembrane region" description="Helical" evidence="10">
    <location>
        <begin position="20"/>
        <end position="37"/>
    </location>
</feature>
<feature type="transmembrane region" description="Helical" evidence="10">
    <location>
        <begin position="284"/>
        <end position="306"/>
    </location>
</feature>
<evidence type="ECO:0000256" key="3">
    <source>
        <dbReference type="ARBA" id="ARBA00022449"/>
    </source>
</evidence>
<evidence type="ECO:0000313" key="12">
    <source>
        <dbReference type="Proteomes" id="UP000245959"/>
    </source>
</evidence>
<keyword evidence="2" id="KW-0813">Transport</keyword>
<keyword evidence="7" id="KW-0406">Ion transport</keyword>
<dbReference type="Proteomes" id="UP000245959">
    <property type="component" value="Unassembled WGS sequence"/>
</dbReference>
<evidence type="ECO:0000256" key="5">
    <source>
        <dbReference type="ARBA" id="ARBA00022692"/>
    </source>
</evidence>
<dbReference type="NCBIfam" id="TIGR00797">
    <property type="entry name" value="matE"/>
    <property type="match status" value="1"/>
</dbReference>
<dbReference type="GO" id="GO:0005886">
    <property type="term" value="C:plasma membrane"/>
    <property type="evidence" value="ECO:0007669"/>
    <property type="project" value="UniProtKB-SubCell"/>
</dbReference>
<dbReference type="InterPro" id="IPR002528">
    <property type="entry name" value="MATE_fam"/>
</dbReference>
<dbReference type="OrthoDB" id="9806302at2"/>
<dbReference type="GeneID" id="78293759"/>
<accession>A0A2U1BBL8</accession>
<proteinExistence type="predicted"/>
<dbReference type="PANTHER" id="PTHR43298">
    <property type="entry name" value="MULTIDRUG RESISTANCE PROTEIN NORM-RELATED"/>
    <property type="match status" value="1"/>
</dbReference>
<evidence type="ECO:0000256" key="8">
    <source>
        <dbReference type="ARBA" id="ARBA00023136"/>
    </source>
</evidence>
<evidence type="ECO:0000256" key="9">
    <source>
        <dbReference type="ARBA" id="ARBA00031636"/>
    </source>
</evidence>
<evidence type="ECO:0000256" key="7">
    <source>
        <dbReference type="ARBA" id="ARBA00023065"/>
    </source>
</evidence>
<feature type="transmembrane region" description="Helical" evidence="10">
    <location>
        <begin position="93"/>
        <end position="116"/>
    </location>
</feature>
<feature type="transmembrane region" description="Helical" evidence="10">
    <location>
        <begin position="318"/>
        <end position="337"/>
    </location>
</feature>
<protein>
    <recommendedName>
        <fullName evidence="9">Multidrug-efflux transporter</fullName>
    </recommendedName>
</protein>
<organism evidence="11 12">
    <name type="scientific">Victivallis vadensis</name>
    <dbReference type="NCBI Taxonomy" id="172901"/>
    <lineage>
        <taxon>Bacteria</taxon>
        <taxon>Pseudomonadati</taxon>
        <taxon>Lentisphaerota</taxon>
        <taxon>Lentisphaeria</taxon>
        <taxon>Victivallales</taxon>
        <taxon>Victivallaceae</taxon>
        <taxon>Victivallis</taxon>
    </lineage>
</organism>
<comment type="subcellular location">
    <subcellularLocation>
        <location evidence="1">Cell membrane</location>
        <topology evidence="1">Multi-pass membrane protein</topology>
    </subcellularLocation>
</comment>
<keyword evidence="5 10" id="KW-0812">Transmembrane</keyword>
<sequence>MKESEQNLTVGKVSEQLFKFTVPLFFANLLQACYNIADMVVVGRYVGSSGLAAVSNASMLCFIITSIGIGITIGGTVLAARARGGGDRTAERATVGTLFAVTALAALPVTAGGWWFSRSVFLLMKVPEEALEQACGYMNILSGGTLCVFGYNAVCALLRGLGDSRRPLLFVAIAAAVNIILDLLLVGVWKLGVTGAAWATVTAQAAALLAGLFYLKRRKFFRGFGRRDFLPRLGTTVGILKTGIPSALQMVVVNLAFLLVTGMFNRYGVTAAAAAGIGLKISTLAGMPCWAVGQAVTAMAALNLGAGEVGRTAETARTGIRFGLISTGIAVILIQLFARQIIGCFDSDPEVVRSGVLYLRIFSSFSGLAYAVMYVCDAFATGTGAPTLALFNALLEAVILRLLLCWFFSTCLEWGFAGVCWGMALSTLPPAMIGLSYCRWGRWRKEQRER</sequence>
<comment type="caution">
    <text evidence="11">The sequence shown here is derived from an EMBL/GenBank/DDBJ whole genome shotgun (WGS) entry which is preliminary data.</text>
</comment>
<dbReference type="PROSITE" id="PS51257">
    <property type="entry name" value="PROKAR_LIPOPROTEIN"/>
    <property type="match status" value="1"/>
</dbReference>
<keyword evidence="4" id="KW-1003">Cell membrane</keyword>
<dbReference type="PANTHER" id="PTHR43298:SF2">
    <property type="entry name" value="FMN_FAD EXPORTER YEEO-RELATED"/>
    <property type="match status" value="1"/>
</dbReference>
<dbReference type="Pfam" id="PF01554">
    <property type="entry name" value="MatE"/>
    <property type="match status" value="2"/>
</dbReference>
<feature type="transmembrane region" description="Helical" evidence="10">
    <location>
        <begin position="136"/>
        <end position="161"/>
    </location>
</feature>
<evidence type="ECO:0000256" key="4">
    <source>
        <dbReference type="ARBA" id="ARBA00022475"/>
    </source>
</evidence>
<dbReference type="GO" id="GO:0015297">
    <property type="term" value="F:antiporter activity"/>
    <property type="evidence" value="ECO:0007669"/>
    <property type="project" value="UniProtKB-KW"/>
</dbReference>
<gene>
    <name evidence="11" type="ORF">C8D82_101232</name>
</gene>
<feature type="transmembrane region" description="Helical" evidence="10">
    <location>
        <begin position="357"/>
        <end position="376"/>
    </location>
</feature>
<evidence type="ECO:0000256" key="10">
    <source>
        <dbReference type="SAM" id="Phobius"/>
    </source>
</evidence>
<feature type="transmembrane region" description="Helical" evidence="10">
    <location>
        <begin position="168"/>
        <end position="189"/>
    </location>
</feature>
<name>A0A2U1BBL8_9BACT</name>
<dbReference type="GO" id="GO:0006811">
    <property type="term" value="P:monoatomic ion transport"/>
    <property type="evidence" value="ECO:0007669"/>
    <property type="project" value="UniProtKB-KW"/>
</dbReference>
<evidence type="ECO:0000313" key="11">
    <source>
        <dbReference type="EMBL" id="PVY46032.1"/>
    </source>
</evidence>
<keyword evidence="3" id="KW-0050">Antiport</keyword>
<dbReference type="RefSeq" id="WP_116882422.1">
    <property type="nucleotide sequence ID" value="NZ_CABMMC010000159.1"/>
</dbReference>